<dbReference type="RefSeq" id="WP_330928386.1">
    <property type="nucleotide sequence ID" value="NZ_CP119075.1"/>
</dbReference>
<protein>
    <submittedName>
        <fullName evidence="11">Efflux RND transporter periplasmic adaptor subunit</fullName>
    </submittedName>
</protein>
<dbReference type="AlphaFoldDB" id="A0AAE9ZYN1"/>
<feature type="transmembrane region" description="Helical" evidence="7">
    <location>
        <begin position="24"/>
        <end position="43"/>
    </location>
</feature>
<keyword evidence="3" id="KW-0813">Transport</keyword>
<dbReference type="KEGG" id="slom:PXH66_21935"/>
<dbReference type="GO" id="GO:1990195">
    <property type="term" value="C:macrolide transmembrane transporter complex"/>
    <property type="evidence" value="ECO:0007669"/>
    <property type="project" value="InterPro"/>
</dbReference>
<dbReference type="EMBL" id="CP119075">
    <property type="protein sequence ID" value="WED65018.1"/>
    <property type="molecule type" value="Genomic_DNA"/>
</dbReference>
<evidence type="ECO:0000313" key="11">
    <source>
        <dbReference type="EMBL" id="WED65018.1"/>
    </source>
</evidence>
<keyword evidence="12" id="KW-1185">Reference proteome</keyword>
<feature type="compositionally biased region" description="Basic and acidic residues" evidence="6">
    <location>
        <begin position="376"/>
        <end position="386"/>
    </location>
</feature>
<dbReference type="GO" id="GO:0015562">
    <property type="term" value="F:efflux transmembrane transporter activity"/>
    <property type="evidence" value="ECO:0007669"/>
    <property type="project" value="TreeGrafter"/>
</dbReference>
<accession>A0AAE9ZYN1</accession>
<feature type="region of interest" description="Disordered" evidence="6">
    <location>
        <begin position="357"/>
        <end position="386"/>
    </location>
</feature>
<sequence length="461" mass="50044">MASSASSPSSSAPAAKKKKKSKTLWWVLGGVVLVLLLAVPIAMKNRGADKGTKVFVAEAALNDVTQFVTATGKIEPEVEVKIAPEVSGEIVELPIAEGDKVNKGALLMRIKDDNYRYQVDQREADLAASRAAAVQSKAQLFKTEADFKRTEDIYAKKLVSEADFLSGKTSVEVAQANYTSAQAQVRRAEGLLAQAKDQLDKTIIYAPMDGTISRLPVEIGERVTGTGGYNASEVMRVADLTNMEVVVQVNENDVVNVKVGNKARIDIDAFPKREFTGKVTEIASTAITTGQNTQSEVTNFEVRIRVDTDGETIKPGMSALADIETATVTQVVTVPIQSVTVRSHEDDKTIDELAEQREADKKANKGEGAATAENLTEQRERERKDKEDLRRVVFVVEGGKVKLIDVETGIADTTNIEIKSGIEAGQQVVSGSYATITRVLKDDMDVTIQKPRGQNEKKDDE</sequence>
<dbReference type="PANTHER" id="PTHR30469:SF33">
    <property type="entry name" value="SLR1207 PROTEIN"/>
    <property type="match status" value="1"/>
</dbReference>
<gene>
    <name evidence="11" type="ORF">PXH66_21935</name>
</gene>
<evidence type="ECO:0000259" key="9">
    <source>
        <dbReference type="Pfam" id="PF25967"/>
    </source>
</evidence>
<dbReference type="Pfam" id="PF25917">
    <property type="entry name" value="BSH_RND"/>
    <property type="match status" value="1"/>
</dbReference>
<dbReference type="InterPro" id="IPR058636">
    <property type="entry name" value="Beta-barrel_YknX"/>
</dbReference>
<evidence type="ECO:0000256" key="1">
    <source>
        <dbReference type="ARBA" id="ARBA00004196"/>
    </source>
</evidence>
<comment type="subcellular location">
    <subcellularLocation>
        <location evidence="1">Cell envelope</location>
    </subcellularLocation>
</comment>
<dbReference type="InterPro" id="IPR058627">
    <property type="entry name" value="MdtA-like_C"/>
</dbReference>
<evidence type="ECO:0000256" key="7">
    <source>
        <dbReference type="SAM" id="Phobius"/>
    </source>
</evidence>
<dbReference type="GO" id="GO:1990961">
    <property type="term" value="P:xenobiotic detoxification by transmembrane export across the plasma membrane"/>
    <property type="evidence" value="ECO:0007669"/>
    <property type="project" value="InterPro"/>
</dbReference>
<keyword evidence="7" id="KW-0472">Membrane</keyword>
<evidence type="ECO:0000259" key="8">
    <source>
        <dbReference type="Pfam" id="PF25917"/>
    </source>
</evidence>
<dbReference type="GO" id="GO:0030313">
    <property type="term" value="C:cell envelope"/>
    <property type="evidence" value="ECO:0007669"/>
    <property type="project" value="UniProtKB-SubCell"/>
</dbReference>
<keyword evidence="7" id="KW-0812">Transmembrane</keyword>
<reference evidence="11" key="1">
    <citation type="submission" date="2023-03" db="EMBL/GenBank/DDBJ databases">
        <title>Lomoglobus Profundus gen. nov., sp. nov., a novel member of the phylum Verrucomicrobia, isolated from deep-marine sediment of South China Sea.</title>
        <authorList>
            <person name="Ahmad T."/>
            <person name="Ishaq S.E."/>
            <person name="Wang F."/>
        </authorList>
    </citation>
    <scope>NUCLEOTIDE SEQUENCE</scope>
    <source>
        <strain evidence="11">LMO-M01</strain>
    </source>
</reference>
<evidence type="ECO:0000313" key="12">
    <source>
        <dbReference type="Proteomes" id="UP001218638"/>
    </source>
</evidence>
<comment type="similarity">
    <text evidence="2">Belongs to the membrane fusion protein (MFP) (TC 8.A.1) family.</text>
</comment>
<keyword evidence="4 5" id="KW-0175">Coiled coil</keyword>
<dbReference type="Gene3D" id="2.40.30.170">
    <property type="match status" value="1"/>
</dbReference>
<organism evidence="11 12">
    <name type="scientific">Synoicihabitans lomoniglobus</name>
    <dbReference type="NCBI Taxonomy" id="2909285"/>
    <lineage>
        <taxon>Bacteria</taxon>
        <taxon>Pseudomonadati</taxon>
        <taxon>Verrucomicrobiota</taxon>
        <taxon>Opitutia</taxon>
        <taxon>Opitutales</taxon>
        <taxon>Opitutaceae</taxon>
        <taxon>Synoicihabitans</taxon>
    </lineage>
</organism>
<keyword evidence="7" id="KW-1133">Transmembrane helix</keyword>
<evidence type="ECO:0000256" key="2">
    <source>
        <dbReference type="ARBA" id="ARBA00009477"/>
    </source>
</evidence>
<name>A0AAE9ZYN1_9BACT</name>
<dbReference type="Pfam" id="PF25967">
    <property type="entry name" value="RND-MFP_C"/>
    <property type="match status" value="1"/>
</dbReference>
<dbReference type="Gene3D" id="2.40.420.20">
    <property type="match status" value="1"/>
</dbReference>
<dbReference type="NCBIfam" id="TIGR01730">
    <property type="entry name" value="RND_mfp"/>
    <property type="match status" value="1"/>
</dbReference>
<evidence type="ECO:0000256" key="6">
    <source>
        <dbReference type="SAM" id="MobiDB-lite"/>
    </source>
</evidence>
<evidence type="ECO:0000256" key="3">
    <source>
        <dbReference type="ARBA" id="ARBA00022448"/>
    </source>
</evidence>
<feature type="domain" description="Multidrug resistance protein MdtA-like C-terminal permuted SH3" evidence="9">
    <location>
        <begin position="386"/>
        <end position="429"/>
    </location>
</feature>
<dbReference type="Pfam" id="PF25990">
    <property type="entry name" value="Beta-barrel_YknX"/>
    <property type="match status" value="1"/>
</dbReference>
<feature type="domain" description="Multidrug resistance protein MdtA-like barrel-sandwich hybrid" evidence="8">
    <location>
        <begin position="80"/>
        <end position="224"/>
    </location>
</feature>
<evidence type="ECO:0000256" key="5">
    <source>
        <dbReference type="SAM" id="Coils"/>
    </source>
</evidence>
<proteinExistence type="inferred from homology"/>
<dbReference type="Gene3D" id="2.40.50.100">
    <property type="match status" value="1"/>
</dbReference>
<evidence type="ECO:0000259" key="10">
    <source>
        <dbReference type="Pfam" id="PF25990"/>
    </source>
</evidence>
<feature type="coiled-coil region" evidence="5">
    <location>
        <begin position="171"/>
        <end position="198"/>
    </location>
</feature>
<dbReference type="GO" id="GO:0019898">
    <property type="term" value="C:extrinsic component of membrane"/>
    <property type="evidence" value="ECO:0007669"/>
    <property type="project" value="InterPro"/>
</dbReference>
<dbReference type="SUPFAM" id="SSF111369">
    <property type="entry name" value="HlyD-like secretion proteins"/>
    <property type="match status" value="1"/>
</dbReference>
<evidence type="ECO:0000256" key="4">
    <source>
        <dbReference type="ARBA" id="ARBA00023054"/>
    </source>
</evidence>
<feature type="domain" description="YknX-like beta-barrel" evidence="10">
    <location>
        <begin position="244"/>
        <end position="323"/>
    </location>
</feature>
<dbReference type="PANTHER" id="PTHR30469">
    <property type="entry name" value="MULTIDRUG RESISTANCE PROTEIN MDTA"/>
    <property type="match status" value="1"/>
</dbReference>
<dbReference type="InterPro" id="IPR030190">
    <property type="entry name" value="MacA_alpha-hairpin_sf"/>
</dbReference>
<dbReference type="InterPro" id="IPR006143">
    <property type="entry name" value="RND_pump_MFP"/>
</dbReference>
<dbReference type="InterPro" id="IPR058625">
    <property type="entry name" value="MdtA-like_BSH"/>
</dbReference>
<dbReference type="GO" id="GO:1990281">
    <property type="term" value="C:efflux pump complex"/>
    <property type="evidence" value="ECO:0007669"/>
    <property type="project" value="TreeGrafter"/>
</dbReference>
<dbReference type="Proteomes" id="UP001218638">
    <property type="component" value="Chromosome"/>
</dbReference>
<dbReference type="Gene3D" id="6.10.140.1990">
    <property type="match status" value="1"/>
</dbReference>